<dbReference type="InterPro" id="IPR003607">
    <property type="entry name" value="HD/PDEase_dom"/>
</dbReference>
<gene>
    <name evidence="1" type="ORF">HY076_08555</name>
</gene>
<dbReference type="PANTHER" id="PTHR45228:SF8">
    <property type="entry name" value="TWO-COMPONENT RESPONSE REGULATOR-RELATED"/>
    <property type="match status" value="1"/>
</dbReference>
<proteinExistence type="predicted"/>
<dbReference type="SUPFAM" id="SSF109604">
    <property type="entry name" value="HD-domain/PDEase-like"/>
    <property type="match status" value="1"/>
</dbReference>
<comment type="caution">
    <text evidence="1">The sequence shown here is derived from an EMBL/GenBank/DDBJ whole genome shotgun (WGS) entry which is preliminary data.</text>
</comment>
<sequence>MSVAEVFSALSFALDITEGHPFGHALRTCLIGMRLAERMGLPLADRRDLYYALMLKDVGCSSNAARVFELFGGDERVAKRDLRRVDWANYFKAARYALAHAAPGASWFERACKVAGLAAAGPRAAAELVETRCTRGAAIVMQLGFNPQVAAALGALEEHWDGHGHPRGLRGEQIPLLSRIMGIAQTLEVFAALEGPRAALDVAKERGGRWFDPTLVTAAQDLEADLTVWCTLDEHALQEAV</sequence>
<reference evidence="1" key="1">
    <citation type="submission" date="2020-07" db="EMBL/GenBank/DDBJ databases">
        <title>Huge and variable diversity of episymbiotic CPR bacteria and DPANN archaea in groundwater ecosystems.</title>
        <authorList>
            <person name="He C.Y."/>
            <person name="Keren R."/>
            <person name="Whittaker M."/>
            <person name="Farag I.F."/>
            <person name="Doudna J."/>
            <person name="Cate J.H.D."/>
            <person name="Banfield J.F."/>
        </authorList>
    </citation>
    <scope>NUCLEOTIDE SEQUENCE</scope>
    <source>
        <strain evidence="1">NC_groundwater_928_Pr1_S-0.2um_72_17</strain>
    </source>
</reference>
<accession>A0A9D6QJA1</accession>
<protein>
    <submittedName>
        <fullName evidence="1">Phosphohydrolase</fullName>
    </submittedName>
</protein>
<dbReference type="PANTHER" id="PTHR45228">
    <property type="entry name" value="CYCLIC DI-GMP PHOSPHODIESTERASE TM_0186-RELATED"/>
    <property type="match status" value="1"/>
</dbReference>
<dbReference type="Gene3D" id="1.10.3210.10">
    <property type="entry name" value="Hypothetical protein af1432"/>
    <property type="match status" value="2"/>
</dbReference>
<dbReference type="Proteomes" id="UP000807850">
    <property type="component" value="Unassembled WGS sequence"/>
</dbReference>
<organism evidence="1 2">
    <name type="scientific">Eiseniibacteriota bacterium</name>
    <dbReference type="NCBI Taxonomy" id="2212470"/>
    <lineage>
        <taxon>Bacteria</taxon>
        <taxon>Candidatus Eiseniibacteriota</taxon>
    </lineage>
</organism>
<feature type="non-terminal residue" evidence="1">
    <location>
        <position position="241"/>
    </location>
</feature>
<name>A0A9D6QJA1_UNCEI</name>
<evidence type="ECO:0000313" key="1">
    <source>
        <dbReference type="EMBL" id="MBI3540307.1"/>
    </source>
</evidence>
<dbReference type="CDD" id="cd00077">
    <property type="entry name" value="HDc"/>
    <property type="match status" value="1"/>
</dbReference>
<dbReference type="EMBL" id="JACQAY010000282">
    <property type="protein sequence ID" value="MBI3540307.1"/>
    <property type="molecule type" value="Genomic_DNA"/>
</dbReference>
<dbReference type="Pfam" id="PF13487">
    <property type="entry name" value="HD_5"/>
    <property type="match status" value="1"/>
</dbReference>
<dbReference type="InterPro" id="IPR052020">
    <property type="entry name" value="Cyclic_di-GMP/3'3'-cGAMP_PDE"/>
</dbReference>
<dbReference type="AlphaFoldDB" id="A0A9D6QJA1"/>
<evidence type="ECO:0000313" key="2">
    <source>
        <dbReference type="Proteomes" id="UP000807850"/>
    </source>
</evidence>